<gene>
    <name evidence="1" type="ORF">ES332_D05G407600v1</name>
</gene>
<protein>
    <submittedName>
        <fullName evidence="1">Uncharacterized protein</fullName>
    </submittedName>
</protein>
<sequence>MEFNGEFFPSKTANPPVQYQFNIFPMIQLQNLLEVIAFYTQTIPFRDMGLPESTHLSGNLVLALVVVDEPGFMFLKRGVVIAFLAKDKGFGGSGVSGNWRVEREFDKEGMG</sequence>
<accession>A0A5D2L5K8</accession>
<dbReference type="EMBL" id="CM017627">
    <property type="protein sequence ID" value="TYH74561.1"/>
    <property type="molecule type" value="Genomic_DNA"/>
</dbReference>
<reference evidence="1 2" key="1">
    <citation type="submission" date="2019-07" db="EMBL/GenBank/DDBJ databases">
        <title>WGS assembly of Gossypium tomentosum.</title>
        <authorList>
            <person name="Chen Z.J."/>
            <person name="Sreedasyam A."/>
            <person name="Ando A."/>
            <person name="Song Q."/>
            <person name="De L."/>
            <person name="Hulse-Kemp A."/>
            <person name="Ding M."/>
            <person name="Ye W."/>
            <person name="Kirkbride R."/>
            <person name="Jenkins J."/>
            <person name="Plott C."/>
            <person name="Lovell J."/>
            <person name="Lin Y.-M."/>
            <person name="Vaughn R."/>
            <person name="Liu B."/>
            <person name="Li W."/>
            <person name="Simpson S."/>
            <person name="Scheffler B."/>
            <person name="Saski C."/>
            <person name="Grover C."/>
            <person name="Hu G."/>
            <person name="Conover J."/>
            <person name="Carlson J."/>
            <person name="Shu S."/>
            <person name="Boston L."/>
            <person name="Williams M."/>
            <person name="Peterson D."/>
            <person name="Mcgee K."/>
            <person name="Jones D."/>
            <person name="Wendel J."/>
            <person name="Stelly D."/>
            <person name="Grimwood J."/>
            <person name="Schmutz J."/>
        </authorList>
    </citation>
    <scope>NUCLEOTIDE SEQUENCE [LARGE SCALE GENOMIC DNA]</scope>
    <source>
        <strain evidence="1">7179.01</strain>
    </source>
</reference>
<keyword evidence="2" id="KW-1185">Reference proteome</keyword>
<evidence type="ECO:0000313" key="2">
    <source>
        <dbReference type="Proteomes" id="UP000322667"/>
    </source>
</evidence>
<dbReference type="AlphaFoldDB" id="A0A5D2L5K8"/>
<name>A0A5D2L5K8_GOSTO</name>
<evidence type="ECO:0000313" key="1">
    <source>
        <dbReference type="EMBL" id="TYH74561.1"/>
    </source>
</evidence>
<organism evidence="1 2">
    <name type="scientific">Gossypium tomentosum</name>
    <name type="common">Hawaiian cotton</name>
    <name type="synonym">Gossypium sandvicense</name>
    <dbReference type="NCBI Taxonomy" id="34277"/>
    <lineage>
        <taxon>Eukaryota</taxon>
        <taxon>Viridiplantae</taxon>
        <taxon>Streptophyta</taxon>
        <taxon>Embryophyta</taxon>
        <taxon>Tracheophyta</taxon>
        <taxon>Spermatophyta</taxon>
        <taxon>Magnoliopsida</taxon>
        <taxon>eudicotyledons</taxon>
        <taxon>Gunneridae</taxon>
        <taxon>Pentapetalae</taxon>
        <taxon>rosids</taxon>
        <taxon>malvids</taxon>
        <taxon>Malvales</taxon>
        <taxon>Malvaceae</taxon>
        <taxon>Malvoideae</taxon>
        <taxon>Gossypium</taxon>
    </lineage>
</organism>
<proteinExistence type="predicted"/>
<dbReference type="Proteomes" id="UP000322667">
    <property type="component" value="Chromosome D05"/>
</dbReference>